<dbReference type="PANTHER" id="PTHR46319:SF1">
    <property type="entry name" value="ZINC FINGER FYVE DOMAIN-CONTAINING PROTEIN 16"/>
    <property type="match status" value="1"/>
</dbReference>
<dbReference type="Proteomes" id="UP000694620">
    <property type="component" value="Unassembled WGS sequence"/>
</dbReference>
<name>A0A8C4SRT0_ERPCA</name>
<dbReference type="Gene3D" id="3.30.1360.220">
    <property type="entry name" value="Domain of unknown function (DUF3480), N-terminal subdomain"/>
    <property type="match status" value="1"/>
</dbReference>
<proteinExistence type="predicted"/>
<keyword evidence="3" id="KW-1185">Reference proteome</keyword>
<dbReference type="AlphaFoldDB" id="A0A8C4SRT0"/>
<reference evidence="2" key="1">
    <citation type="submission" date="2025-08" db="UniProtKB">
        <authorList>
            <consortium name="Ensembl"/>
        </authorList>
    </citation>
    <scope>IDENTIFICATION</scope>
</reference>
<dbReference type="GO" id="GO:0031901">
    <property type="term" value="C:early endosome membrane"/>
    <property type="evidence" value="ECO:0007669"/>
    <property type="project" value="TreeGrafter"/>
</dbReference>
<feature type="domain" description="Smad anchor for receptor activation-like C-terminal" evidence="1">
    <location>
        <begin position="1"/>
        <end position="254"/>
    </location>
</feature>
<dbReference type="FunFam" id="3.30.1360.220:FF:000001">
    <property type="entry name" value="Zinc finger, FYVE domain-containing 9a"/>
    <property type="match status" value="1"/>
</dbReference>
<protein>
    <submittedName>
        <fullName evidence="2">Zinc finger FYVE domain-containing protein 16-like</fullName>
    </submittedName>
</protein>
<organism evidence="2 3">
    <name type="scientific">Erpetoichthys calabaricus</name>
    <name type="common">Rope fish</name>
    <name type="synonym">Calamoichthys calabaricus</name>
    <dbReference type="NCBI Taxonomy" id="27687"/>
    <lineage>
        <taxon>Eukaryota</taxon>
        <taxon>Metazoa</taxon>
        <taxon>Chordata</taxon>
        <taxon>Craniata</taxon>
        <taxon>Vertebrata</taxon>
        <taxon>Euteleostomi</taxon>
        <taxon>Actinopterygii</taxon>
        <taxon>Polypteriformes</taxon>
        <taxon>Polypteridae</taxon>
        <taxon>Erpetoichthys</taxon>
    </lineage>
</organism>
<dbReference type="Pfam" id="PF11979">
    <property type="entry name" value="SARA_C"/>
    <property type="match status" value="1"/>
</dbReference>
<evidence type="ECO:0000313" key="2">
    <source>
        <dbReference type="Ensembl" id="ENSECRP00000020642.1"/>
    </source>
</evidence>
<dbReference type="PANTHER" id="PTHR46319">
    <property type="entry name" value="ZINC FINGER FYVE DOMAIN-CONTAINING PROTEIN"/>
    <property type="match status" value="1"/>
</dbReference>
<evidence type="ECO:0000313" key="3">
    <source>
        <dbReference type="Proteomes" id="UP000694620"/>
    </source>
</evidence>
<evidence type="ECO:0000259" key="1">
    <source>
        <dbReference type="SMART" id="SM01421"/>
    </source>
</evidence>
<dbReference type="GeneTree" id="ENSGT00940000154290"/>
<dbReference type="InterPro" id="IPR022557">
    <property type="entry name" value="SARA-like_C"/>
</dbReference>
<dbReference type="Ensembl" id="ENSECRT00000021093.1">
    <property type="protein sequence ID" value="ENSECRP00000020642.1"/>
    <property type="gene ID" value="ENSECRG00000013874.1"/>
</dbReference>
<accession>A0A8C4SRT0</accession>
<dbReference type="GO" id="GO:0016197">
    <property type="term" value="P:endosomal transport"/>
    <property type="evidence" value="ECO:0007669"/>
    <property type="project" value="TreeGrafter"/>
</dbReference>
<dbReference type="Gene3D" id="3.30.500.40">
    <property type="match status" value="1"/>
</dbReference>
<sequence>MKLLHSPNEHVISMGASFGTEADSYLVCVQNEDGAYQTQANSNAEKTRKTTGASFVVFNGALKTSSGFIGKSSIVEDGLMVQITPNTMEALRQSFRDKKDFQIPCGKVNSPDSREYVNIRWVEQRGNGFLSVFVSPVDGRSLEAVPSVKLQQEAEFETAGKCIKCTEVFYVLKSEAVSFANIPTAHSQFLKEIATSCCAALSVHLMSLTQSHINNLGLRIFTEADVVEYQAGSGGKLLPQAYMNELDNVLIPVIHGGNVALLHYPMELEFIFFITERLD</sequence>
<reference evidence="2" key="2">
    <citation type="submission" date="2025-09" db="UniProtKB">
        <authorList>
            <consortium name="Ensembl"/>
        </authorList>
    </citation>
    <scope>IDENTIFICATION</scope>
</reference>
<dbReference type="SMART" id="SM01421">
    <property type="entry name" value="DUF3480"/>
    <property type="match status" value="1"/>
</dbReference>